<dbReference type="InterPro" id="IPR036514">
    <property type="entry name" value="SGNH_hydro_sf"/>
</dbReference>
<dbReference type="RefSeq" id="XP_033592945.1">
    <property type="nucleotide sequence ID" value="XM_033730287.1"/>
</dbReference>
<feature type="non-terminal residue" evidence="2">
    <location>
        <position position="1"/>
    </location>
</feature>
<dbReference type="Pfam" id="PF13472">
    <property type="entry name" value="Lipase_GDSL_2"/>
    <property type="match status" value="1"/>
</dbReference>
<organism evidence="2 3">
    <name type="scientific">Neohortaea acidophila</name>
    <dbReference type="NCBI Taxonomy" id="245834"/>
    <lineage>
        <taxon>Eukaryota</taxon>
        <taxon>Fungi</taxon>
        <taxon>Dikarya</taxon>
        <taxon>Ascomycota</taxon>
        <taxon>Pezizomycotina</taxon>
        <taxon>Dothideomycetes</taxon>
        <taxon>Dothideomycetidae</taxon>
        <taxon>Mycosphaerellales</taxon>
        <taxon>Teratosphaeriaceae</taxon>
        <taxon>Neohortaea</taxon>
    </lineage>
</organism>
<dbReference type="AlphaFoldDB" id="A0A6A6Q350"/>
<dbReference type="SUPFAM" id="SSF52266">
    <property type="entry name" value="SGNH hydrolase"/>
    <property type="match status" value="1"/>
</dbReference>
<feature type="non-terminal residue" evidence="2">
    <location>
        <position position="406"/>
    </location>
</feature>
<evidence type="ECO:0000313" key="2">
    <source>
        <dbReference type="EMBL" id="KAF2486376.1"/>
    </source>
</evidence>
<name>A0A6A6Q350_9PEZI</name>
<accession>A0A6A6Q350</accession>
<keyword evidence="2" id="KW-0378">Hydrolase</keyword>
<dbReference type="GeneID" id="54471289"/>
<sequence length="406" mass="44758">DGRWVTTWTAAPQPIDSNTQPPELYDDGVVFANASIRQTIRLSIGAERFRFRFSNAFGLRDLPITKITIAQPVPHAGRNETGSHGIDLNTIHTITFSGQESVLLPPAALAVSDPVPLEVANGQALSITIYLRDGFKSDQLTAHPISRTDTYLSLGDNTESADWDVLWKKSRQGWYFLSGVEAWRPSNFRALILLGDSLTDGSHSSFNADARWPNVLFNRMQAAGVDDISVLNQGAAGNRELTDGTGGKNAVSRIDRDVLAYSSLAYAFMFEGINDINFAGGSSASQNEVAERLISSYQQTITRLHAFGVPVFMSTIGPFACTHPGAKYREAIREQTRLRVNDWIRSSGWPDAVVDFDVVLRDTNNQTEFNPNLDSGDCIHPNDEGYRLMAEAFPLQLFDSFKYGVS</sequence>
<dbReference type="InterPro" id="IPR013830">
    <property type="entry name" value="SGNH_hydro"/>
</dbReference>
<dbReference type="Gene3D" id="3.40.50.1110">
    <property type="entry name" value="SGNH hydrolase"/>
    <property type="match status" value="1"/>
</dbReference>
<dbReference type="EMBL" id="MU001632">
    <property type="protein sequence ID" value="KAF2486376.1"/>
    <property type="molecule type" value="Genomic_DNA"/>
</dbReference>
<dbReference type="GO" id="GO:0016787">
    <property type="term" value="F:hydrolase activity"/>
    <property type="evidence" value="ECO:0007669"/>
    <property type="project" value="UniProtKB-KW"/>
</dbReference>
<dbReference type="OrthoDB" id="10071171at2759"/>
<evidence type="ECO:0000313" key="3">
    <source>
        <dbReference type="Proteomes" id="UP000799767"/>
    </source>
</evidence>
<protein>
    <submittedName>
        <fullName evidence="2">SGNH hydrolase-type esterase domain-containing protein</fullName>
    </submittedName>
</protein>
<evidence type="ECO:0000259" key="1">
    <source>
        <dbReference type="Pfam" id="PF13472"/>
    </source>
</evidence>
<dbReference type="PANTHER" id="PTHR43784">
    <property type="entry name" value="GDSL-LIKE LIPASE/ACYLHYDROLASE, PUTATIVE (AFU_ORTHOLOGUE AFUA_2G00820)-RELATED"/>
    <property type="match status" value="1"/>
</dbReference>
<keyword evidence="3" id="KW-1185">Reference proteome</keyword>
<dbReference type="Proteomes" id="UP000799767">
    <property type="component" value="Unassembled WGS sequence"/>
</dbReference>
<reference evidence="2" key="1">
    <citation type="journal article" date="2020" name="Stud. Mycol.">
        <title>101 Dothideomycetes genomes: a test case for predicting lifestyles and emergence of pathogens.</title>
        <authorList>
            <person name="Haridas S."/>
            <person name="Albert R."/>
            <person name="Binder M."/>
            <person name="Bloem J."/>
            <person name="Labutti K."/>
            <person name="Salamov A."/>
            <person name="Andreopoulos B."/>
            <person name="Baker S."/>
            <person name="Barry K."/>
            <person name="Bills G."/>
            <person name="Bluhm B."/>
            <person name="Cannon C."/>
            <person name="Castanera R."/>
            <person name="Culley D."/>
            <person name="Daum C."/>
            <person name="Ezra D."/>
            <person name="Gonzalez J."/>
            <person name="Henrissat B."/>
            <person name="Kuo A."/>
            <person name="Liang C."/>
            <person name="Lipzen A."/>
            <person name="Lutzoni F."/>
            <person name="Magnuson J."/>
            <person name="Mondo S."/>
            <person name="Nolan M."/>
            <person name="Ohm R."/>
            <person name="Pangilinan J."/>
            <person name="Park H.-J."/>
            <person name="Ramirez L."/>
            <person name="Alfaro M."/>
            <person name="Sun H."/>
            <person name="Tritt A."/>
            <person name="Yoshinaga Y."/>
            <person name="Zwiers L.-H."/>
            <person name="Turgeon B."/>
            <person name="Goodwin S."/>
            <person name="Spatafora J."/>
            <person name="Crous P."/>
            <person name="Grigoriev I."/>
        </authorList>
    </citation>
    <scope>NUCLEOTIDE SEQUENCE</scope>
    <source>
        <strain evidence="2">CBS 113389</strain>
    </source>
</reference>
<proteinExistence type="predicted"/>
<gene>
    <name evidence="2" type="ORF">BDY17DRAFT_235216</name>
</gene>
<dbReference type="PANTHER" id="PTHR43784:SF2">
    <property type="entry name" value="GDSL-LIKE LIPASE_ACYLHYDROLASE, PUTATIVE (AFU_ORTHOLOGUE AFUA_2G00820)-RELATED"/>
    <property type="match status" value="1"/>
</dbReference>
<dbReference type="InterPro" id="IPR053140">
    <property type="entry name" value="GDSL_Rv0518-like"/>
</dbReference>
<feature type="domain" description="SGNH hydrolase-type esterase" evidence="1">
    <location>
        <begin position="193"/>
        <end position="388"/>
    </location>
</feature>